<sequence length="63" mass="7124">MDEQPLVEIHNCVLLYNQKLQAYYVGYPGYKRGNRYDNIASVVSPEMNAEIIAAAVHILGQNQ</sequence>
<organism evidence="1 2">
    <name type="scientific">Subdoligranulum variabile DSM 15176</name>
    <dbReference type="NCBI Taxonomy" id="411471"/>
    <lineage>
        <taxon>Bacteria</taxon>
        <taxon>Bacillati</taxon>
        <taxon>Bacillota</taxon>
        <taxon>Clostridia</taxon>
        <taxon>Eubacteriales</taxon>
        <taxon>Oscillospiraceae</taxon>
        <taxon>Subdoligranulum</taxon>
    </lineage>
</organism>
<reference evidence="1" key="1">
    <citation type="submission" date="2009-12" db="EMBL/GenBank/DDBJ databases">
        <authorList>
            <person name="Weinstock G."/>
            <person name="Sodergren E."/>
            <person name="Clifton S."/>
            <person name="Fulton L."/>
            <person name="Fulton B."/>
            <person name="Courtney L."/>
            <person name="Fronick C."/>
            <person name="Harrison M."/>
            <person name="Strong C."/>
            <person name="Farmer C."/>
            <person name="Delahaunty K."/>
            <person name="Markovic C."/>
            <person name="Hall O."/>
            <person name="Minx P."/>
            <person name="Tomlinson C."/>
            <person name="Mitreva M."/>
            <person name="Nelson J."/>
            <person name="Hou S."/>
            <person name="Wollam A."/>
            <person name="Pepin K.H."/>
            <person name="Johnson M."/>
            <person name="Bhonagiri V."/>
            <person name="Nash W.E."/>
            <person name="Warren W."/>
            <person name="Chinwalla A."/>
            <person name="Mardis E.R."/>
            <person name="Wilson R.K."/>
        </authorList>
    </citation>
    <scope>NUCLEOTIDE SEQUENCE [LARGE SCALE GENOMIC DNA]</scope>
    <source>
        <strain evidence="1">DSM 15176</strain>
    </source>
</reference>
<accession>D1PSL5</accession>
<protein>
    <submittedName>
        <fullName evidence="1">Uncharacterized protein</fullName>
    </submittedName>
</protein>
<dbReference type="Proteomes" id="UP000003438">
    <property type="component" value="Unassembled WGS sequence"/>
</dbReference>
<name>D1PSL5_9FIRM</name>
<dbReference type="AlphaFoldDB" id="D1PSL5"/>
<keyword evidence="2" id="KW-1185">Reference proteome</keyword>
<dbReference type="STRING" id="411471.SUBVAR_07398"/>
<comment type="caution">
    <text evidence="1">The sequence shown here is derived from an EMBL/GenBank/DDBJ whole genome shotgun (WGS) entry which is preliminary data.</text>
</comment>
<dbReference type="HOGENOM" id="CLU_2884265_0_0_9"/>
<dbReference type="EMBL" id="ACBY02000078">
    <property type="protein sequence ID" value="EFB74301.1"/>
    <property type="molecule type" value="Genomic_DNA"/>
</dbReference>
<evidence type="ECO:0000313" key="1">
    <source>
        <dbReference type="EMBL" id="EFB74301.1"/>
    </source>
</evidence>
<gene>
    <name evidence="1" type="ORF">SUBVAR_07398</name>
</gene>
<proteinExistence type="predicted"/>
<evidence type="ECO:0000313" key="2">
    <source>
        <dbReference type="Proteomes" id="UP000003438"/>
    </source>
</evidence>